<dbReference type="RefSeq" id="XP_020048148.1">
    <property type="nucleotide sequence ID" value="XM_020190425.1"/>
</dbReference>
<gene>
    <name evidence="1" type="ORF">ASCRUDRAFT_33373</name>
</gene>
<evidence type="ECO:0000313" key="1">
    <source>
        <dbReference type="EMBL" id="ODV61841.1"/>
    </source>
</evidence>
<dbReference type="Proteomes" id="UP000095038">
    <property type="component" value="Unassembled WGS sequence"/>
</dbReference>
<dbReference type="EMBL" id="KV454478">
    <property type="protein sequence ID" value="ODV61841.1"/>
    <property type="molecule type" value="Genomic_DNA"/>
</dbReference>
<sequence>AFNKIGYFSSYLDNFFNFNFKSGVSVLFIIDSEELLILLFKLIVELFSEGLINFLEFGGFVDKILLLF</sequence>
<evidence type="ECO:0000313" key="2">
    <source>
        <dbReference type="Proteomes" id="UP000095038"/>
    </source>
</evidence>
<dbReference type="GeneID" id="30964061"/>
<keyword evidence="2" id="KW-1185">Reference proteome</keyword>
<protein>
    <submittedName>
        <fullName evidence="1">Uncharacterized protein</fullName>
    </submittedName>
</protein>
<accession>A0A1D2VJP7</accession>
<dbReference type="InParanoid" id="A0A1D2VJP7"/>
<reference evidence="2" key="1">
    <citation type="submission" date="2016-05" db="EMBL/GenBank/DDBJ databases">
        <title>Comparative genomics of biotechnologically important yeasts.</title>
        <authorList>
            <consortium name="DOE Joint Genome Institute"/>
            <person name="Riley R."/>
            <person name="Haridas S."/>
            <person name="Wolfe K.H."/>
            <person name="Lopes M.R."/>
            <person name="Hittinger C.T."/>
            <person name="Goker M."/>
            <person name="Salamov A."/>
            <person name="Wisecaver J."/>
            <person name="Long T.M."/>
            <person name="Aerts A.L."/>
            <person name="Barry K."/>
            <person name="Choi C."/>
            <person name="Clum A."/>
            <person name="Coughlan A.Y."/>
            <person name="Deshpande S."/>
            <person name="Douglass A.P."/>
            <person name="Hanson S.J."/>
            <person name="Klenk H.-P."/>
            <person name="Labutti K."/>
            <person name="Lapidus A."/>
            <person name="Lindquist E."/>
            <person name="Lipzen A."/>
            <person name="Meier-Kolthoff J.P."/>
            <person name="Ohm R.A."/>
            <person name="Otillar R.P."/>
            <person name="Pangilinan J."/>
            <person name="Peng Y."/>
            <person name="Rokas A."/>
            <person name="Rosa C.A."/>
            <person name="Scheuner C."/>
            <person name="Sibirny A.A."/>
            <person name="Slot J.C."/>
            <person name="Stielow J.B."/>
            <person name="Sun H."/>
            <person name="Kurtzman C.P."/>
            <person name="Blackwell M."/>
            <person name="Grigoriev I.V."/>
            <person name="Jeffries T.W."/>
        </authorList>
    </citation>
    <scope>NUCLEOTIDE SEQUENCE [LARGE SCALE GENOMIC DNA]</scope>
    <source>
        <strain evidence="2">DSM 1968</strain>
    </source>
</reference>
<feature type="non-terminal residue" evidence="1">
    <location>
        <position position="1"/>
    </location>
</feature>
<organism evidence="1 2">
    <name type="scientific">Ascoidea rubescens DSM 1968</name>
    <dbReference type="NCBI Taxonomy" id="1344418"/>
    <lineage>
        <taxon>Eukaryota</taxon>
        <taxon>Fungi</taxon>
        <taxon>Dikarya</taxon>
        <taxon>Ascomycota</taxon>
        <taxon>Saccharomycotina</taxon>
        <taxon>Saccharomycetes</taxon>
        <taxon>Ascoideaceae</taxon>
        <taxon>Ascoidea</taxon>
    </lineage>
</organism>
<proteinExistence type="predicted"/>
<name>A0A1D2VJP7_9ASCO</name>
<dbReference type="AlphaFoldDB" id="A0A1D2VJP7"/>